<dbReference type="Proteomes" id="UP000189739">
    <property type="component" value="Unassembled WGS sequence"/>
</dbReference>
<organism evidence="2 3">
    <name type="scientific">Mucilaginibacter pedocola</name>
    <dbReference type="NCBI Taxonomy" id="1792845"/>
    <lineage>
        <taxon>Bacteria</taxon>
        <taxon>Pseudomonadati</taxon>
        <taxon>Bacteroidota</taxon>
        <taxon>Sphingobacteriia</taxon>
        <taxon>Sphingobacteriales</taxon>
        <taxon>Sphingobacteriaceae</taxon>
        <taxon>Mucilaginibacter</taxon>
    </lineage>
</organism>
<evidence type="ECO:0000256" key="1">
    <source>
        <dbReference type="SAM" id="Phobius"/>
    </source>
</evidence>
<feature type="transmembrane region" description="Helical" evidence="1">
    <location>
        <begin position="42"/>
        <end position="64"/>
    </location>
</feature>
<evidence type="ECO:0000313" key="2">
    <source>
        <dbReference type="EMBL" id="OOQ57399.1"/>
    </source>
</evidence>
<feature type="transmembrane region" description="Helical" evidence="1">
    <location>
        <begin position="76"/>
        <end position="95"/>
    </location>
</feature>
<reference evidence="2 3" key="1">
    <citation type="submission" date="2016-07" db="EMBL/GenBank/DDBJ databases">
        <title>Genomic analysis of zinc-resistant bacterium Mucilaginibacter pedocola TBZ30.</title>
        <authorList>
            <person name="Huang J."/>
            <person name="Tang J."/>
        </authorList>
    </citation>
    <scope>NUCLEOTIDE SEQUENCE [LARGE SCALE GENOMIC DNA]</scope>
    <source>
        <strain evidence="2 3">TBZ30</strain>
    </source>
</reference>
<dbReference type="AlphaFoldDB" id="A0A1S9P906"/>
<name>A0A1S9P906_9SPHI</name>
<dbReference type="STRING" id="1792845.BC343_14970"/>
<protein>
    <submittedName>
        <fullName evidence="2">Uncharacterized protein</fullName>
    </submittedName>
</protein>
<keyword evidence="1" id="KW-1133">Transmembrane helix</keyword>
<keyword evidence="1" id="KW-0472">Membrane</keyword>
<sequence length="247" mass="28247">MVSTFGRMNVLKRYVLVFFFGISSFPRLLLEVHLRKNFGYRYFKSISALTIGIPMLIYPIAVGFGTVDSFKGFLDYLLHYASWFGFMALFAYACVKRQHEVTHEPGVYDFAKVSDYSGDRNPILENLILFGKPVTTKMVITLIEPGIFFFIGLGLIIFKQPIGGVLLVCSIMYSLCYFGAIYLADESMMDTIDDIIRQEELANVIVKGRGPEKTRGFEMFCDFPESVDLRQKIFEAVQRQTEILQAY</sequence>
<dbReference type="EMBL" id="MBTF01000036">
    <property type="protein sequence ID" value="OOQ57399.1"/>
    <property type="molecule type" value="Genomic_DNA"/>
</dbReference>
<keyword evidence="3" id="KW-1185">Reference proteome</keyword>
<comment type="caution">
    <text evidence="2">The sequence shown here is derived from an EMBL/GenBank/DDBJ whole genome shotgun (WGS) entry which is preliminary data.</text>
</comment>
<proteinExistence type="predicted"/>
<evidence type="ECO:0000313" key="3">
    <source>
        <dbReference type="Proteomes" id="UP000189739"/>
    </source>
</evidence>
<accession>A0A1S9P906</accession>
<keyword evidence="1" id="KW-0812">Transmembrane</keyword>
<feature type="transmembrane region" description="Helical" evidence="1">
    <location>
        <begin position="12"/>
        <end position="30"/>
    </location>
</feature>
<gene>
    <name evidence="2" type="ORF">BC343_14970</name>
</gene>
<feature type="transmembrane region" description="Helical" evidence="1">
    <location>
        <begin position="164"/>
        <end position="184"/>
    </location>
</feature>
<feature type="transmembrane region" description="Helical" evidence="1">
    <location>
        <begin position="138"/>
        <end position="158"/>
    </location>
</feature>